<keyword evidence="2 4" id="KW-0418">Kinase</keyword>
<gene>
    <name evidence="4" type="ORF">ENQ20_03915</name>
</gene>
<dbReference type="InterPro" id="IPR022300">
    <property type="entry name" value="PPK2-rel_1"/>
</dbReference>
<evidence type="ECO:0000256" key="1">
    <source>
        <dbReference type="ARBA" id="ARBA00022679"/>
    </source>
</evidence>
<dbReference type="EMBL" id="DSMG01000044">
    <property type="protein sequence ID" value="HDX30622.1"/>
    <property type="molecule type" value="Genomic_DNA"/>
</dbReference>
<dbReference type="AlphaFoldDB" id="A0A7C1JJA4"/>
<name>A0A7C1JJA4_9CHLR</name>
<dbReference type="SUPFAM" id="SSF52540">
    <property type="entry name" value="P-loop containing nucleoside triphosphate hydrolases"/>
    <property type="match status" value="1"/>
</dbReference>
<evidence type="ECO:0000259" key="3">
    <source>
        <dbReference type="Pfam" id="PF03976"/>
    </source>
</evidence>
<dbReference type="PIRSF" id="PIRSF028756">
    <property type="entry name" value="PPK2_prd"/>
    <property type="match status" value="1"/>
</dbReference>
<dbReference type="Pfam" id="PF03976">
    <property type="entry name" value="PPK2"/>
    <property type="match status" value="1"/>
</dbReference>
<dbReference type="InterPro" id="IPR027417">
    <property type="entry name" value="P-loop_NTPase"/>
</dbReference>
<evidence type="ECO:0000256" key="2">
    <source>
        <dbReference type="ARBA" id="ARBA00022777"/>
    </source>
</evidence>
<dbReference type="PANTHER" id="PTHR34383:SF3">
    <property type="entry name" value="POLYPHOSPHATE:AMP PHOSPHOTRANSFERASE"/>
    <property type="match status" value="1"/>
</dbReference>
<dbReference type="GO" id="GO:0006797">
    <property type="term" value="P:polyphosphate metabolic process"/>
    <property type="evidence" value="ECO:0007669"/>
    <property type="project" value="InterPro"/>
</dbReference>
<dbReference type="PANTHER" id="PTHR34383">
    <property type="entry name" value="POLYPHOSPHATE:AMP PHOSPHOTRANSFERASE-RELATED"/>
    <property type="match status" value="1"/>
</dbReference>
<organism evidence="4">
    <name type="scientific">Caldilinea aerophila</name>
    <dbReference type="NCBI Taxonomy" id="133453"/>
    <lineage>
        <taxon>Bacteria</taxon>
        <taxon>Bacillati</taxon>
        <taxon>Chloroflexota</taxon>
        <taxon>Caldilineae</taxon>
        <taxon>Caldilineales</taxon>
        <taxon>Caldilineaceae</taxon>
        <taxon>Caldilinea</taxon>
    </lineage>
</organism>
<keyword evidence="1" id="KW-0808">Transferase</keyword>
<evidence type="ECO:0000313" key="4">
    <source>
        <dbReference type="EMBL" id="HDX30622.1"/>
    </source>
</evidence>
<reference evidence="4" key="1">
    <citation type="journal article" date="2020" name="mSystems">
        <title>Genome- and Community-Level Interaction Insights into Carbon Utilization and Element Cycling Functions of Hydrothermarchaeota in Hydrothermal Sediment.</title>
        <authorList>
            <person name="Zhou Z."/>
            <person name="Liu Y."/>
            <person name="Xu W."/>
            <person name="Pan J."/>
            <person name="Luo Z.H."/>
            <person name="Li M."/>
        </authorList>
    </citation>
    <scope>NUCLEOTIDE SEQUENCE [LARGE SCALE GENOMIC DNA]</scope>
    <source>
        <strain evidence="4">SpSt-289</strain>
    </source>
</reference>
<proteinExistence type="predicted"/>
<dbReference type="Gene3D" id="3.40.50.300">
    <property type="entry name" value="P-loop containing nucleotide triphosphate hydrolases"/>
    <property type="match status" value="1"/>
</dbReference>
<protein>
    <submittedName>
        <fullName evidence="4">Polyphosphate kinase 2 family protein</fullName>
    </submittedName>
</protein>
<accession>A0A7C1JJA4</accession>
<feature type="domain" description="Polyphosphate kinase-2-related" evidence="3">
    <location>
        <begin position="30"/>
        <end position="252"/>
    </location>
</feature>
<dbReference type="InterPro" id="IPR022488">
    <property type="entry name" value="PPK2-related"/>
</dbReference>
<sequence length="270" mass="31520">MDVDRYRVLPGSTVHLSQWPPDDRSLYEGDKKQGKRDLSTLNRRLETLQELLYAEGKHKVLIILQGMDTSGKDGVIRHVFNGVNPQGVKVASFKVPTAVELAHDFLWRIHRQTPGSGEIVIFNRSHYEDVLVVRVHGLVPPEVWARRYEHINAFEKLLVDEGTTILKFFLHISKEEQRQRLLERLETPEKRWKFSVGDLAERKRWDEYMAAYEAVLSKTSTEYAPWYIVPSDRKWYRNLVISHVIINALEGLNMRYPQPEDIAFDTIVIE</sequence>
<dbReference type="InterPro" id="IPR016898">
    <property type="entry name" value="Polyphosphate_phosphotransfera"/>
</dbReference>
<dbReference type="GO" id="GO:0008976">
    <property type="term" value="F:polyphosphate kinase activity"/>
    <property type="evidence" value="ECO:0007669"/>
    <property type="project" value="InterPro"/>
</dbReference>
<dbReference type="NCBIfam" id="TIGR03709">
    <property type="entry name" value="PPK2_rel_1"/>
    <property type="match status" value="1"/>
</dbReference>
<comment type="caution">
    <text evidence="4">The sequence shown here is derived from an EMBL/GenBank/DDBJ whole genome shotgun (WGS) entry which is preliminary data.</text>
</comment>